<evidence type="ECO:0000256" key="1">
    <source>
        <dbReference type="ARBA" id="ARBA00004429"/>
    </source>
</evidence>
<dbReference type="GO" id="GO:0005524">
    <property type="term" value="F:ATP binding"/>
    <property type="evidence" value="ECO:0007669"/>
    <property type="project" value="UniProtKB-KW"/>
</dbReference>
<dbReference type="GO" id="GO:0005886">
    <property type="term" value="C:plasma membrane"/>
    <property type="evidence" value="ECO:0007669"/>
    <property type="project" value="UniProtKB-SubCell"/>
</dbReference>
<gene>
    <name evidence="21" type="ORF">D1825_08000</name>
</gene>
<evidence type="ECO:0000256" key="8">
    <source>
        <dbReference type="ARBA" id="ARBA00022679"/>
    </source>
</evidence>
<evidence type="ECO:0000256" key="16">
    <source>
        <dbReference type="ARBA" id="ARBA00051245"/>
    </source>
</evidence>
<reference evidence="21 22" key="1">
    <citation type="submission" date="2018-08" db="EMBL/GenBank/DDBJ databases">
        <title>Cellulomonas rhizosphaerae sp. nov., a novel actinomycete isolated from soil.</title>
        <authorList>
            <person name="Tian Y."/>
        </authorList>
    </citation>
    <scope>NUCLEOTIDE SEQUENCE [LARGE SCALE GENOMIC DNA]</scope>
    <source>
        <strain evidence="21 22">NEAU-TCZ24</strain>
    </source>
</reference>
<evidence type="ECO:0000313" key="21">
    <source>
        <dbReference type="EMBL" id="RHA41943.1"/>
    </source>
</evidence>
<keyword evidence="11 21" id="KW-0418">Kinase</keyword>
<dbReference type="AlphaFoldDB" id="A0A413RMG9"/>
<evidence type="ECO:0000259" key="19">
    <source>
        <dbReference type="Pfam" id="PF02706"/>
    </source>
</evidence>
<dbReference type="Proteomes" id="UP000283374">
    <property type="component" value="Unassembled WGS sequence"/>
</dbReference>
<organism evidence="21 22">
    <name type="scientific">Cellulomonas rhizosphaerae</name>
    <dbReference type="NCBI Taxonomy" id="2293719"/>
    <lineage>
        <taxon>Bacteria</taxon>
        <taxon>Bacillati</taxon>
        <taxon>Actinomycetota</taxon>
        <taxon>Actinomycetes</taxon>
        <taxon>Micrococcales</taxon>
        <taxon>Cellulomonadaceae</taxon>
        <taxon>Cellulomonas</taxon>
    </lineage>
</organism>
<keyword evidence="7" id="KW-0997">Cell inner membrane</keyword>
<keyword evidence="12" id="KW-0067">ATP-binding</keyword>
<evidence type="ECO:0000313" key="22">
    <source>
        <dbReference type="Proteomes" id="UP000283374"/>
    </source>
</evidence>
<evidence type="ECO:0000256" key="6">
    <source>
        <dbReference type="ARBA" id="ARBA00022475"/>
    </source>
</evidence>
<dbReference type="Gene3D" id="3.40.50.300">
    <property type="entry name" value="P-loop containing nucleotide triphosphate hydrolases"/>
    <property type="match status" value="1"/>
</dbReference>
<feature type="domain" description="AAA" evidence="20">
    <location>
        <begin position="277"/>
        <end position="407"/>
    </location>
</feature>
<dbReference type="GO" id="GO:0004715">
    <property type="term" value="F:non-membrane spanning protein tyrosine kinase activity"/>
    <property type="evidence" value="ECO:0007669"/>
    <property type="project" value="UniProtKB-EC"/>
</dbReference>
<feature type="transmembrane region" description="Helical" evidence="18">
    <location>
        <begin position="17"/>
        <end position="35"/>
    </location>
</feature>
<dbReference type="EC" id="2.7.10.2" evidence="5"/>
<evidence type="ECO:0000256" key="10">
    <source>
        <dbReference type="ARBA" id="ARBA00022741"/>
    </source>
</evidence>
<dbReference type="NCBIfam" id="TIGR01007">
    <property type="entry name" value="eps_fam"/>
    <property type="match status" value="1"/>
</dbReference>
<sequence>MRAVELDEYLLALRKRWLVIGVLGIIGGLLGYGYAQSITPAFKATANVFVSVNQGDTAGDLVQGSTFVQNSIASFGKLASMPVVLDPVIADLDLDVSAKALGRQVSADNPLNTFILAISTTDANPQLAADVSNAVALQLTKTVQDLSPRTAKGASAIDLTVVAPAATPKVPFKPNTKFLTATGLALGLAAGVAFALLLTVLDKRVRTTGDLERISDVPLLGSITRSRSSSLAYTTLLNAPTTPRAEGFRRLQANLQYLETGASLNSIVVTSAVPAEGKTSTTLNLALAVAEKGGSVLVIDADLRRPAIGSSAGIESAVGLTTVLIGHASLEDVVQTWGNDNLHLLPSGALPPNPSQLLDSPAMHSLLDEAVKLYDLVVIDCPPVLPVIDAPVLGRHADGVLMVVALRRTRKHQLRSALASLDTVGASVLGVVATNVVDKGMDGTYGYSYQPVKKKRWSRRRKSTGAPHHVAQPPTAPAEKVEHVADTRADEQPQAPVAETVDTTSAAAETIDEVSRPTSVDGDDDTDDDGADDAGPDDDGAHDLDPDLTTASSSSKDVPAPRAST</sequence>
<keyword evidence="10" id="KW-0547">Nucleotide-binding</keyword>
<keyword evidence="8 21" id="KW-0808">Transferase</keyword>
<keyword evidence="13 18" id="KW-1133">Transmembrane helix</keyword>
<dbReference type="PANTHER" id="PTHR32309:SF13">
    <property type="entry name" value="FERRIC ENTEROBACTIN TRANSPORT PROTEIN FEPE"/>
    <property type="match status" value="1"/>
</dbReference>
<dbReference type="CDD" id="cd05387">
    <property type="entry name" value="BY-kinase"/>
    <property type="match status" value="1"/>
</dbReference>
<dbReference type="PANTHER" id="PTHR32309">
    <property type="entry name" value="TYROSINE-PROTEIN KINASE"/>
    <property type="match status" value="1"/>
</dbReference>
<evidence type="ECO:0000256" key="17">
    <source>
        <dbReference type="SAM" id="MobiDB-lite"/>
    </source>
</evidence>
<dbReference type="SUPFAM" id="SSF52540">
    <property type="entry name" value="P-loop containing nucleoside triphosphate hydrolases"/>
    <property type="match status" value="1"/>
</dbReference>
<evidence type="ECO:0000256" key="14">
    <source>
        <dbReference type="ARBA" id="ARBA00023136"/>
    </source>
</evidence>
<dbReference type="InterPro" id="IPR003856">
    <property type="entry name" value="LPS_length_determ_N"/>
</dbReference>
<evidence type="ECO:0000256" key="4">
    <source>
        <dbReference type="ARBA" id="ARBA00008883"/>
    </source>
</evidence>
<proteinExistence type="inferred from homology"/>
<evidence type="ECO:0000256" key="3">
    <source>
        <dbReference type="ARBA" id="ARBA00007316"/>
    </source>
</evidence>
<dbReference type="InterPro" id="IPR025669">
    <property type="entry name" value="AAA_dom"/>
</dbReference>
<comment type="similarity">
    <text evidence="3">Belongs to the CpsD/CapB family.</text>
</comment>
<keyword evidence="15" id="KW-0829">Tyrosine-protein kinase</keyword>
<feature type="compositionally biased region" description="Basic and acidic residues" evidence="17">
    <location>
        <begin position="479"/>
        <end position="491"/>
    </location>
</feature>
<evidence type="ECO:0000256" key="7">
    <source>
        <dbReference type="ARBA" id="ARBA00022519"/>
    </source>
</evidence>
<name>A0A413RMG9_9CELL</name>
<evidence type="ECO:0000256" key="13">
    <source>
        <dbReference type="ARBA" id="ARBA00022989"/>
    </source>
</evidence>
<evidence type="ECO:0000256" key="11">
    <source>
        <dbReference type="ARBA" id="ARBA00022777"/>
    </source>
</evidence>
<keyword evidence="6" id="KW-1003">Cell membrane</keyword>
<evidence type="ECO:0000256" key="15">
    <source>
        <dbReference type="ARBA" id="ARBA00023137"/>
    </source>
</evidence>
<evidence type="ECO:0000256" key="18">
    <source>
        <dbReference type="SAM" id="Phobius"/>
    </source>
</evidence>
<keyword evidence="9 18" id="KW-0812">Transmembrane</keyword>
<keyword evidence="22" id="KW-1185">Reference proteome</keyword>
<keyword evidence="14 18" id="KW-0472">Membrane</keyword>
<feature type="transmembrane region" description="Helical" evidence="18">
    <location>
        <begin position="178"/>
        <end position="201"/>
    </location>
</feature>
<dbReference type="EMBL" id="QWKP01000179">
    <property type="protein sequence ID" value="RHA41943.1"/>
    <property type="molecule type" value="Genomic_DNA"/>
</dbReference>
<feature type="domain" description="Polysaccharide chain length determinant N-terminal" evidence="19">
    <location>
        <begin position="4"/>
        <end position="68"/>
    </location>
</feature>
<comment type="caution">
    <text evidence="21">The sequence shown here is derived from an EMBL/GenBank/DDBJ whole genome shotgun (WGS) entry which is preliminary data.</text>
</comment>
<dbReference type="Pfam" id="PF13614">
    <property type="entry name" value="AAA_31"/>
    <property type="match status" value="1"/>
</dbReference>
<dbReference type="InterPro" id="IPR050445">
    <property type="entry name" value="Bact_polysacc_biosynth/exp"/>
</dbReference>
<feature type="compositionally biased region" description="Acidic residues" evidence="17">
    <location>
        <begin position="521"/>
        <end position="538"/>
    </location>
</feature>
<evidence type="ECO:0000256" key="5">
    <source>
        <dbReference type="ARBA" id="ARBA00011903"/>
    </source>
</evidence>
<evidence type="ECO:0000256" key="12">
    <source>
        <dbReference type="ARBA" id="ARBA00022840"/>
    </source>
</evidence>
<evidence type="ECO:0000259" key="20">
    <source>
        <dbReference type="Pfam" id="PF13614"/>
    </source>
</evidence>
<evidence type="ECO:0000256" key="2">
    <source>
        <dbReference type="ARBA" id="ARBA00006683"/>
    </source>
</evidence>
<accession>A0A413RMG9</accession>
<comment type="similarity">
    <text evidence="2">Belongs to the CpsC/CapA family.</text>
</comment>
<protein>
    <recommendedName>
        <fullName evidence="5">non-specific protein-tyrosine kinase</fullName>
        <ecNumber evidence="5">2.7.10.2</ecNumber>
    </recommendedName>
</protein>
<comment type="catalytic activity">
    <reaction evidence="16">
        <text>L-tyrosyl-[protein] + ATP = O-phospho-L-tyrosyl-[protein] + ADP + H(+)</text>
        <dbReference type="Rhea" id="RHEA:10596"/>
        <dbReference type="Rhea" id="RHEA-COMP:10136"/>
        <dbReference type="Rhea" id="RHEA-COMP:20101"/>
        <dbReference type="ChEBI" id="CHEBI:15378"/>
        <dbReference type="ChEBI" id="CHEBI:30616"/>
        <dbReference type="ChEBI" id="CHEBI:46858"/>
        <dbReference type="ChEBI" id="CHEBI:61978"/>
        <dbReference type="ChEBI" id="CHEBI:456216"/>
        <dbReference type="EC" id="2.7.10.2"/>
    </reaction>
</comment>
<dbReference type="InterPro" id="IPR027417">
    <property type="entry name" value="P-loop_NTPase"/>
</dbReference>
<comment type="subcellular location">
    <subcellularLocation>
        <location evidence="1">Cell inner membrane</location>
        <topology evidence="1">Multi-pass membrane protein</topology>
    </subcellularLocation>
</comment>
<comment type="similarity">
    <text evidence="4">Belongs to the etk/wzc family.</text>
</comment>
<feature type="region of interest" description="Disordered" evidence="17">
    <location>
        <begin position="456"/>
        <end position="565"/>
    </location>
</feature>
<dbReference type="InterPro" id="IPR005702">
    <property type="entry name" value="Wzc-like_C"/>
</dbReference>
<evidence type="ECO:0000256" key="9">
    <source>
        <dbReference type="ARBA" id="ARBA00022692"/>
    </source>
</evidence>
<dbReference type="Pfam" id="PF02706">
    <property type="entry name" value="Wzz"/>
    <property type="match status" value="1"/>
</dbReference>